<dbReference type="RefSeq" id="WP_130357274.1">
    <property type="nucleotide sequence ID" value="NZ_SGXC01000001.1"/>
</dbReference>
<dbReference type="GO" id="GO:0016811">
    <property type="term" value="F:hydrolase activity, acting on carbon-nitrogen (but not peptide) bonds, in linear amides"/>
    <property type="evidence" value="ECO:0007669"/>
    <property type="project" value="InterPro"/>
</dbReference>
<dbReference type="PROSITE" id="PS51257">
    <property type="entry name" value="PROKAR_LIPOPROTEIN"/>
    <property type="match status" value="1"/>
</dbReference>
<dbReference type="InterPro" id="IPR029055">
    <property type="entry name" value="Ntn_hydrolases_N"/>
</dbReference>
<feature type="binding site" evidence="5">
    <location>
        <position position="360"/>
    </location>
    <ligand>
        <name>Ca(2+)</name>
        <dbReference type="ChEBI" id="CHEBI:29108"/>
    </ligand>
</feature>
<organism evidence="7 8">
    <name type="scientific">Pigmentiphaga kullae</name>
    <dbReference type="NCBI Taxonomy" id="151784"/>
    <lineage>
        <taxon>Bacteria</taxon>
        <taxon>Pseudomonadati</taxon>
        <taxon>Pseudomonadota</taxon>
        <taxon>Betaproteobacteria</taxon>
        <taxon>Burkholderiales</taxon>
        <taxon>Alcaligenaceae</taxon>
        <taxon>Pigmentiphaga</taxon>
    </lineage>
</organism>
<keyword evidence="6" id="KW-0732">Signal</keyword>
<proteinExistence type="inferred from homology"/>
<feature type="signal peptide" evidence="6">
    <location>
        <begin position="1"/>
        <end position="20"/>
    </location>
</feature>
<name>A0A4V2F428_9BURK</name>
<evidence type="ECO:0000313" key="8">
    <source>
        <dbReference type="Proteomes" id="UP000292445"/>
    </source>
</evidence>
<evidence type="ECO:0000256" key="4">
    <source>
        <dbReference type="PIRSR" id="PIRSR001227-1"/>
    </source>
</evidence>
<keyword evidence="5" id="KW-0479">Metal-binding</keyword>
<dbReference type="Gene3D" id="2.30.120.10">
    <property type="match status" value="1"/>
</dbReference>
<dbReference type="GO" id="GO:0017000">
    <property type="term" value="P:antibiotic biosynthetic process"/>
    <property type="evidence" value="ECO:0007669"/>
    <property type="project" value="InterPro"/>
</dbReference>
<dbReference type="GO" id="GO:0046872">
    <property type="term" value="F:metal ion binding"/>
    <property type="evidence" value="ECO:0007669"/>
    <property type="project" value="UniProtKB-KW"/>
</dbReference>
<reference evidence="7 8" key="1">
    <citation type="submission" date="2019-02" db="EMBL/GenBank/DDBJ databases">
        <title>Genomic Encyclopedia of Type Strains, Phase IV (KMG-IV): sequencing the most valuable type-strain genomes for metagenomic binning, comparative biology and taxonomic classification.</title>
        <authorList>
            <person name="Goeker M."/>
        </authorList>
    </citation>
    <scope>NUCLEOTIDE SEQUENCE [LARGE SCALE GENOMIC DNA]</scope>
    <source>
        <strain evidence="7 8">K24</strain>
    </source>
</reference>
<keyword evidence="5" id="KW-0106">Calcium</keyword>
<dbReference type="Pfam" id="PF01804">
    <property type="entry name" value="Penicil_amidase"/>
    <property type="match status" value="1"/>
</dbReference>
<dbReference type="Gene3D" id="3.60.20.10">
    <property type="entry name" value="Glutamine Phosphoribosylpyrophosphate, subunit 1, domain 1"/>
    <property type="match status" value="1"/>
</dbReference>
<sequence length="828" mass="90441">MDRYGRIRWSSLAAAALLLAACGGGDGDGGGSSPPPGPGAQVPGVKEQVEIVRDRHGVSHIFAQNQRDLFFAQGYNAARDRLWQLDQWRRRGEGKMAEQFGARFVPADRAARKFLFRGDAEAEFASYHPQGKEILTAFSDGINAYVDEVKADPAKLPIEFRLTGTEPGRWSPTSSLIRIYGITRNVSTEISMARRIAAVGLPTTQELTDQQPPRTLQVPAGLDVGTLTTAILAEYQLARGGMAFEAGDFPRSPLAPLDRERLASALSASGGTAKREPEELLALQHESNNWTVSGDRTASGKPILAGDPHRAISMPSLRYMVHLHAPGWNVIGAGEPALPGVSMGHNERIAFGLTIFAYGDEEDLYVYETNPANPDQYRYKGAWETMRKVEEKVPVRDQAEQTVTLKFTRHGPVVYEDAGANKAYAVRAAYLEFPGTAAYLASLRLNQANNWTEFSEGMARHFTPGENMVYADVDGNIGWFGGSLVPIRPNPDWTGLLPVPGDGRYEWAGYLSGSLLPRILNPREGYFATANQFNVPDDYAYRDLTNTMGWAEPYRYDRIVEVLKTSTRHTVQDSAKLQIDELSIPARTLVPMLAGLNSGDADVADALQRLRAWDYVASVDSVAATIFEAWLPKVSAQVTSLVVPPAGRSLFGTLSKPVVFARLAAPDAVFGPDPVAGRNALLLDTLKSAMGDLKTRLGGDVSAWKWGSLHHIKFDHELAAFLDAGMAGDLATQRFQVGGTGDTVHRASYRTSDYRVTSGASYRQIIDVADWDKSLAINVPGQSADPASPYYDNLLEAWAKGDYFPMVYTRGAIDAVKADSWTLRPVAR</sequence>
<dbReference type="PANTHER" id="PTHR34218">
    <property type="entry name" value="PEPTIDASE S45 PENICILLIN AMIDASE"/>
    <property type="match status" value="1"/>
</dbReference>
<feature type="binding site" evidence="5">
    <location>
        <position position="363"/>
    </location>
    <ligand>
        <name>Ca(2+)</name>
        <dbReference type="ChEBI" id="CHEBI:29108"/>
    </ligand>
</feature>
<comment type="similarity">
    <text evidence="1">Belongs to the peptidase S45 family.</text>
</comment>
<gene>
    <name evidence="7" type="ORF">EV675_2191</name>
</gene>
<feature type="chain" id="PRO_5020434381" evidence="6">
    <location>
        <begin position="21"/>
        <end position="828"/>
    </location>
</feature>
<keyword evidence="2" id="KW-0378">Hydrolase</keyword>
<dbReference type="InterPro" id="IPR043146">
    <property type="entry name" value="Penicillin_amidase_N_B-knob"/>
</dbReference>
<feature type="binding site" evidence="5">
    <location>
        <position position="543"/>
    </location>
    <ligand>
        <name>Ca(2+)</name>
        <dbReference type="ChEBI" id="CHEBI:29108"/>
    </ligand>
</feature>
<dbReference type="EMBL" id="SGXC01000001">
    <property type="protein sequence ID" value="RZS86157.1"/>
    <property type="molecule type" value="Genomic_DNA"/>
</dbReference>
<dbReference type="SUPFAM" id="SSF56235">
    <property type="entry name" value="N-terminal nucleophile aminohydrolases (Ntn hydrolases)"/>
    <property type="match status" value="1"/>
</dbReference>
<dbReference type="InterPro" id="IPR023343">
    <property type="entry name" value="Penicillin_amidase_dom1"/>
</dbReference>
<keyword evidence="3" id="KW-0865">Zymogen</keyword>
<dbReference type="CDD" id="cd03747">
    <property type="entry name" value="Ntn_PGA_like"/>
    <property type="match status" value="1"/>
</dbReference>
<dbReference type="PANTHER" id="PTHR34218:SF4">
    <property type="entry name" value="ACYL-HOMOSERINE LACTONE ACYLASE QUIP"/>
    <property type="match status" value="1"/>
</dbReference>
<keyword evidence="8" id="KW-1185">Reference proteome</keyword>
<accession>A0A4V2F428</accession>
<dbReference type="AlphaFoldDB" id="A0A4V2F428"/>
<evidence type="ECO:0000313" key="7">
    <source>
        <dbReference type="EMBL" id="RZS86157.1"/>
    </source>
</evidence>
<dbReference type="OrthoDB" id="9760084at2"/>
<dbReference type="InterPro" id="IPR014395">
    <property type="entry name" value="Pen/GL7ACA/AHL_acylase"/>
</dbReference>
<protein>
    <submittedName>
        <fullName evidence="7">Penicillin amidase</fullName>
    </submittedName>
</protein>
<evidence type="ECO:0000256" key="2">
    <source>
        <dbReference type="ARBA" id="ARBA00022801"/>
    </source>
</evidence>
<dbReference type="InterPro" id="IPR043147">
    <property type="entry name" value="Penicillin_amidase_A-knob"/>
</dbReference>
<comment type="cofactor">
    <cofactor evidence="5">
        <name>Ca(2+)</name>
        <dbReference type="ChEBI" id="CHEBI:29108"/>
    </cofactor>
    <text evidence="5">Binds 1 Ca(2+) ion per dimer.</text>
</comment>
<comment type="caution">
    <text evidence="7">The sequence shown here is derived from an EMBL/GenBank/DDBJ whole genome shotgun (WGS) entry which is preliminary data.</text>
</comment>
<evidence type="ECO:0000256" key="3">
    <source>
        <dbReference type="ARBA" id="ARBA00023145"/>
    </source>
</evidence>
<dbReference type="Gene3D" id="1.10.439.10">
    <property type="entry name" value="Penicillin Amidohydrolase, domain 1"/>
    <property type="match status" value="1"/>
</dbReference>
<evidence type="ECO:0000256" key="6">
    <source>
        <dbReference type="SAM" id="SignalP"/>
    </source>
</evidence>
<evidence type="ECO:0000256" key="1">
    <source>
        <dbReference type="ARBA" id="ARBA00006586"/>
    </source>
</evidence>
<evidence type="ECO:0000256" key="5">
    <source>
        <dbReference type="PIRSR" id="PIRSR001227-2"/>
    </source>
</evidence>
<dbReference type="Proteomes" id="UP000292445">
    <property type="component" value="Unassembled WGS sequence"/>
</dbReference>
<dbReference type="InterPro" id="IPR002692">
    <property type="entry name" value="S45"/>
</dbReference>
<dbReference type="Gene3D" id="1.10.1400.10">
    <property type="match status" value="1"/>
</dbReference>
<feature type="active site" description="Nucleophile" evidence="4">
    <location>
        <position position="287"/>
    </location>
</feature>
<dbReference type="PIRSF" id="PIRSF001227">
    <property type="entry name" value="Pen_acylase"/>
    <property type="match status" value="1"/>
</dbReference>